<dbReference type="PANTHER" id="PTHR35800:SF1">
    <property type="entry name" value="RNA-BINDING PROTEIN KHPB"/>
    <property type="match status" value="1"/>
</dbReference>
<organism evidence="2 3">
    <name type="scientific">candidate division WWE3 bacterium GW2011_GWA1_41_8</name>
    <dbReference type="NCBI Taxonomy" id="1619103"/>
    <lineage>
        <taxon>Bacteria</taxon>
        <taxon>Katanobacteria</taxon>
    </lineage>
</organism>
<reference evidence="2 3" key="1">
    <citation type="journal article" date="2015" name="Nature">
        <title>rRNA introns, odd ribosomes, and small enigmatic genomes across a large radiation of phyla.</title>
        <authorList>
            <person name="Brown C.T."/>
            <person name="Hug L.A."/>
            <person name="Thomas B.C."/>
            <person name="Sharon I."/>
            <person name="Castelle C.J."/>
            <person name="Singh A."/>
            <person name="Wilkins M.J."/>
            <person name="Williams K.H."/>
            <person name="Banfield J.F."/>
        </authorList>
    </citation>
    <scope>NUCLEOTIDE SEQUENCE [LARGE SCALE GENOMIC DNA]</scope>
</reference>
<dbReference type="PANTHER" id="PTHR35800">
    <property type="entry name" value="PROTEIN JAG"/>
    <property type="match status" value="1"/>
</dbReference>
<dbReference type="SMART" id="SM00393">
    <property type="entry name" value="R3H"/>
    <property type="match status" value="1"/>
</dbReference>
<dbReference type="InterPro" id="IPR034079">
    <property type="entry name" value="R3H_KhpB"/>
</dbReference>
<dbReference type="CDD" id="cd02414">
    <property type="entry name" value="KH-II_Jag"/>
    <property type="match status" value="1"/>
</dbReference>
<sequence>MDKKEIIKVNVDRMMGFMGVSPDISISDSEEDTISVAVEGQNLNFLIGYRGESLDALQTILGLITFKETGEWVHVLVDINGYRKQKQEKIEQITKGYIDKVRFFGKDVEMSPMIAYERRQVHTFISEYDDIISESTGEGPARRVVLKPKK</sequence>
<gene>
    <name evidence="2" type="ORF">UU80_C0047G0010</name>
</gene>
<name>A0A0G0X6I8_UNCKA</name>
<dbReference type="GO" id="GO:0003723">
    <property type="term" value="F:RNA binding"/>
    <property type="evidence" value="ECO:0007669"/>
    <property type="project" value="InterPro"/>
</dbReference>
<feature type="domain" description="R3H" evidence="1">
    <location>
        <begin position="84"/>
        <end position="150"/>
    </location>
</feature>
<evidence type="ECO:0000313" key="2">
    <source>
        <dbReference type="EMBL" id="KKS20664.1"/>
    </source>
</evidence>
<dbReference type="Pfam" id="PF01424">
    <property type="entry name" value="R3H"/>
    <property type="match status" value="1"/>
</dbReference>
<dbReference type="InterPro" id="IPR038008">
    <property type="entry name" value="Jag_KH"/>
</dbReference>
<dbReference type="Proteomes" id="UP000034920">
    <property type="component" value="Unassembled WGS sequence"/>
</dbReference>
<dbReference type="AlphaFoldDB" id="A0A0G0X6I8"/>
<accession>A0A0G0X6I8</accession>
<proteinExistence type="predicted"/>
<dbReference type="SUPFAM" id="SSF82708">
    <property type="entry name" value="R3H domain"/>
    <property type="match status" value="1"/>
</dbReference>
<dbReference type="EMBL" id="LCCA01000047">
    <property type="protein sequence ID" value="KKS20664.1"/>
    <property type="molecule type" value="Genomic_DNA"/>
</dbReference>
<dbReference type="Gene3D" id="3.30.1370.50">
    <property type="entry name" value="R3H-like domain"/>
    <property type="match status" value="1"/>
</dbReference>
<dbReference type="PROSITE" id="PS51061">
    <property type="entry name" value="R3H"/>
    <property type="match status" value="1"/>
</dbReference>
<dbReference type="Pfam" id="PF13083">
    <property type="entry name" value="KH_KhpA-B"/>
    <property type="match status" value="1"/>
</dbReference>
<dbReference type="InterPro" id="IPR015946">
    <property type="entry name" value="KH_dom-like_a/b"/>
</dbReference>
<dbReference type="InterPro" id="IPR036867">
    <property type="entry name" value="R3H_dom_sf"/>
</dbReference>
<dbReference type="STRING" id="1619103.UU80_C0047G0010"/>
<dbReference type="Gene3D" id="3.30.300.20">
    <property type="match status" value="1"/>
</dbReference>
<dbReference type="InterPro" id="IPR001374">
    <property type="entry name" value="R3H_dom"/>
</dbReference>
<evidence type="ECO:0000259" key="1">
    <source>
        <dbReference type="PROSITE" id="PS51061"/>
    </source>
</evidence>
<dbReference type="CDD" id="cd02644">
    <property type="entry name" value="R3H_jag"/>
    <property type="match status" value="1"/>
</dbReference>
<dbReference type="InterPro" id="IPR039247">
    <property type="entry name" value="KhpB"/>
</dbReference>
<evidence type="ECO:0000313" key="3">
    <source>
        <dbReference type="Proteomes" id="UP000034920"/>
    </source>
</evidence>
<comment type="caution">
    <text evidence="2">The sequence shown here is derived from an EMBL/GenBank/DDBJ whole genome shotgun (WGS) entry which is preliminary data.</text>
</comment>
<protein>
    <submittedName>
        <fullName evidence="2">Single-stranded nucleic acid binding R3H domain protein</fullName>
    </submittedName>
</protein>